<dbReference type="GO" id="GO:0071949">
    <property type="term" value="F:FAD binding"/>
    <property type="evidence" value="ECO:0007669"/>
    <property type="project" value="TreeGrafter"/>
</dbReference>
<dbReference type="PRINTS" id="PR00147">
    <property type="entry name" value="DNAPHOTLYASE"/>
</dbReference>
<comment type="cofactor">
    <cofactor evidence="1">
        <name>(6R)-5,10-methylene-5,6,7,8-tetrahydrofolate</name>
        <dbReference type="ChEBI" id="CHEBI:15636"/>
    </cofactor>
</comment>
<dbReference type="InterPro" id="IPR006050">
    <property type="entry name" value="DNA_photolyase_N"/>
</dbReference>
<dbReference type="SUPFAM" id="SSF52425">
    <property type="entry name" value="Cryptochrome/photolyase, N-terminal domain"/>
    <property type="match status" value="1"/>
</dbReference>
<evidence type="ECO:0000313" key="10">
    <source>
        <dbReference type="Proteomes" id="UP000316167"/>
    </source>
</evidence>
<feature type="binding site" evidence="5">
    <location>
        <begin position="228"/>
        <end position="232"/>
    </location>
    <ligand>
        <name>FAD</name>
        <dbReference type="ChEBI" id="CHEBI:57692"/>
    </ligand>
</feature>
<dbReference type="EMBL" id="VLLE01000006">
    <property type="protein sequence ID" value="TWI79467.1"/>
    <property type="molecule type" value="Genomic_DNA"/>
</dbReference>
<dbReference type="GO" id="GO:0006950">
    <property type="term" value="P:response to stress"/>
    <property type="evidence" value="ECO:0007669"/>
    <property type="project" value="UniProtKB-ARBA"/>
</dbReference>
<dbReference type="InterPro" id="IPR005101">
    <property type="entry name" value="Cryptochr/Photolyase_FAD-bd"/>
</dbReference>
<sequence>MAKQTVHICWFRRDLRLHDNAALYHALKEGIPVVPVFIFDRSILDKLEDKQDRRVEFIHLAITAMQQQLQQLGGSMEVYYGFPVEVFQQLANKYTIKKVFTNHDYEPYAKERDAVIQQQLNEAGISFHTYKDQVIFEKDEVEKDDGKPYTVFTPYSRKWKAKLNDFYLKSYPVEKYNQNFYQQSAQPIPSLNEMGFTATGLPFSSSATRKEIIKQYKEQRDFPAIEGTSRLSVHLRFGTISIRELAKKALGLSEGYLNELIWRDFYHMILWHFPHVGEGKSFKKEYDFIEWRHDENDFQKWCDGQTGYPIVDAGMRELNATGFMHNRVRMIVASFLTKHLLIDWRWGEAYFAKKLLDFDLAANNGGWQWAAGSGCDAAPYFRIFNPYLQTQKFDPKLEYVRKWVPEFEGFNYVQPIVQHEFARKRCLEVYAKTLKKD</sequence>
<dbReference type="Gene3D" id="1.10.579.10">
    <property type="entry name" value="DNA Cyclobutane Dipyrimidine Photolyase, subunit A, domain 3"/>
    <property type="match status" value="1"/>
</dbReference>
<dbReference type="PROSITE" id="PS00394">
    <property type="entry name" value="DNA_PHOTOLYASES_1_1"/>
    <property type="match status" value="1"/>
</dbReference>
<dbReference type="Gene3D" id="3.40.50.620">
    <property type="entry name" value="HUPs"/>
    <property type="match status" value="1"/>
</dbReference>
<dbReference type="InterPro" id="IPR018394">
    <property type="entry name" value="DNA_photolyase_1_CS_C"/>
</dbReference>
<name>A0A562SDX8_9BACT</name>
<dbReference type="AlphaFoldDB" id="A0A562SDX8"/>
<evidence type="ECO:0000259" key="8">
    <source>
        <dbReference type="PROSITE" id="PS51645"/>
    </source>
</evidence>
<evidence type="ECO:0000256" key="6">
    <source>
        <dbReference type="PIRSR" id="PIRSR602081-2"/>
    </source>
</evidence>
<comment type="similarity">
    <text evidence="7">Belongs to the DNA photolyase family.</text>
</comment>
<keyword evidence="9" id="KW-0456">Lyase</keyword>
<keyword evidence="4 7" id="KW-0157">Chromophore</keyword>
<dbReference type="Pfam" id="PF00875">
    <property type="entry name" value="DNA_photolyase"/>
    <property type="match status" value="1"/>
</dbReference>
<dbReference type="GO" id="GO:0003677">
    <property type="term" value="F:DNA binding"/>
    <property type="evidence" value="ECO:0007669"/>
    <property type="project" value="TreeGrafter"/>
</dbReference>
<dbReference type="Gene3D" id="1.25.40.80">
    <property type="match status" value="1"/>
</dbReference>
<dbReference type="GO" id="GO:0006139">
    <property type="term" value="P:nucleobase-containing compound metabolic process"/>
    <property type="evidence" value="ECO:0007669"/>
    <property type="project" value="UniProtKB-ARBA"/>
</dbReference>
<evidence type="ECO:0000256" key="2">
    <source>
        <dbReference type="ARBA" id="ARBA00022630"/>
    </source>
</evidence>
<feature type="binding site" evidence="5">
    <location>
        <position position="256"/>
    </location>
    <ligand>
        <name>FAD</name>
        <dbReference type="ChEBI" id="CHEBI:57692"/>
    </ligand>
</feature>
<keyword evidence="10" id="KW-1185">Reference proteome</keyword>
<dbReference type="SUPFAM" id="SSF48173">
    <property type="entry name" value="Cryptochrome/photolyase FAD-binding domain"/>
    <property type="match status" value="1"/>
</dbReference>
<evidence type="ECO:0000256" key="5">
    <source>
        <dbReference type="PIRSR" id="PIRSR602081-1"/>
    </source>
</evidence>
<feature type="binding site" evidence="5">
    <location>
        <begin position="357"/>
        <end position="359"/>
    </location>
    <ligand>
        <name>FAD</name>
        <dbReference type="ChEBI" id="CHEBI:57692"/>
    </ligand>
</feature>
<dbReference type="InterPro" id="IPR002081">
    <property type="entry name" value="Cryptochrome/DNA_photolyase_1"/>
</dbReference>
<dbReference type="PANTHER" id="PTHR11455">
    <property type="entry name" value="CRYPTOCHROME"/>
    <property type="match status" value="1"/>
</dbReference>
<keyword evidence="2 5" id="KW-0285">Flavoprotein</keyword>
<dbReference type="GO" id="GO:0003904">
    <property type="term" value="F:deoxyribodipyrimidine photo-lyase activity"/>
    <property type="evidence" value="ECO:0007669"/>
    <property type="project" value="TreeGrafter"/>
</dbReference>
<feature type="site" description="Electron transfer via tryptophanyl radical" evidence="6">
    <location>
        <position position="367"/>
    </location>
</feature>
<dbReference type="Proteomes" id="UP000316167">
    <property type="component" value="Unassembled WGS sequence"/>
</dbReference>
<evidence type="ECO:0000256" key="7">
    <source>
        <dbReference type="RuleBase" id="RU004182"/>
    </source>
</evidence>
<organism evidence="9 10">
    <name type="scientific">Lacibacter cauensis</name>
    <dbReference type="NCBI Taxonomy" id="510947"/>
    <lineage>
        <taxon>Bacteria</taxon>
        <taxon>Pseudomonadati</taxon>
        <taxon>Bacteroidota</taxon>
        <taxon>Chitinophagia</taxon>
        <taxon>Chitinophagales</taxon>
        <taxon>Chitinophagaceae</taxon>
        <taxon>Lacibacter</taxon>
    </lineage>
</organism>
<dbReference type="PROSITE" id="PS51645">
    <property type="entry name" value="PHR_CRY_ALPHA_BETA"/>
    <property type="match status" value="1"/>
</dbReference>
<feature type="site" description="Electron transfer via tryptophanyl radical" evidence="6">
    <location>
        <position position="344"/>
    </location>
</feature>
<dbReference type="InterPro" id="IPR014729">
    <property type="entry name" value="Rossmann-like_a/b/a_fold"/>
</dbReference>
<evidence type="ECO:0000313" key="9">
    <source>
        <dbReference type="EMBL" id="TWI79467.1"/>
    </source>
</evidence>
<accession>A0A562SDX8</accession>
<dbReference type="PANTHER" id="PTHR11455:SF9">
    <property type="entry name" value="CRYPTOCHROME CIRCADIAN CLOCK 5 ISOFORM X1"/>
    <property type="match status" value="1"/>
</dbReference>
<dbReference type="RefSeq" id="WP_144888261.1">
    <property type="nucleotide sequence ID" value="NZ_VLLE01000006.1"/>
</dbReference>
<evidence type="ECO:0000256" key="1">
    <source>
        <dbReference type="ARBA" id="ARBA00001932"/>
    </source>
</evidence>
<evidence type="ECO:0000256" key="3">
    <source>
        <dbReference type="ARBA" id="ARBA00022827"/>
    </source>
</evidence>
<reference evidence="9 10" key="1">
    <citation type="journal article" date="2015" name="Stand. Genomic Sci.">
        <title>Genomic Encyclopedia of Bacterial and Archaeal Type Strains, Phase III: the genomes of soil and plant-associated and newly described type strains.</title>
        <authorList>
            <person name="Whitman W.B."/>
            <person name="Woyke T."/>
            <person name="Klenk H.P."/>
            <person name="Zhou Y."/>
            <person name="Lilburn T.G."/>
            <person name="Beck B.J."/>
            <person name="De Vos P."/>
            <person name="Vandamme P."/>
            <person name="Eisen J.A."/>
            <person name="Garrity G."/>
            <person name="Hugenholtz P."/>
            <person name="Kyrpides N.C."/>
        </authorList>
    </citation>
    <scope>NUCLEOTIDE SEQUENCE [LARGE SCALE GENOMIC DNA]</scope>
    <source>
        <strain evidence="9 10">CGMCC 1.7271</strain>
    </source>
</reference>
<proteinExistence type="inferred from homology"/>
<comment type="caution">
    <text evidence="9">The sequence shown here is derived from an EMBL/GenBank/DDBJ whole genome shotgun (WGS) entry which is preliminary data.</text>
</comment>
<feature type="site" description="Electron transfer via tryptophanyl radical" evidence="6">
    <location>
        <position position="291"/>
    </location>
</feature>
<comment type="cofactor">
    <cofactor evidence="5">
        <name>FAD</name>
        <dbReference type="ChEBI" id="CHEBI:57692"/>
    </cofactor>
    <text evidence="5">Binds 1 FAD per subunit.</text>
</comment>
<evidence type="ECO:0000256" key="4">
    <source>
        <dbReference type="ARBA" id="ARBA00022991"/>
    </source>
</evidence>
<dbReference type="OrthoDB" id="9772484at2"/>
<keyword evidence="3 5" id="KW-0274">FAD</keyword>
<feature type="binding site" evidence="5">
    <location>
        <position position="216"/>
    </location>
    <ligand>
        <name>FAD</name>
        <dbReference type="ChEBI" id="CHEBI:57692"/>
    </ligand>
</feature>
<gene>
    <name evidence="9" type="ORF">IQ13_3872</name>
</gene>
<dbReference type="Pfam" id="PF03441">
    <property type="entry name" value="FAD_binding_7"/>
    <property type="match status" value="1"/>
</dbReference>
<dbReference type="InterPro" id="IPR036134">
    <property type="entry name" value="Crypto/Photolyase_FAD-like_sf"/>
</dbReference>
<feature type="binding site" evidence="5">
    <location>
        <begin position="259"/>
        <end position="266"/>
    </location>
    <ligand>
        <name>FAD</name>
        <dbReference type="ChEBI" id="CHEBI:57692"/>
    </ligand>
</feature>
<dbReference type="PROSITE" id="PS00691">
    <property type="entry name" value="DNA_PHOTOLYASES_1_2"/>
    <property type="match status" value="1"/>
</dbReference>
<dbReference type="GO" id="GO:0009416">
    <property type="term" value="P:response to light stimulus"/>
    <property type="evidence" value="ECO:0007669"/>
    <property type="project" value="TreeGrafter"/>
</dbReference>
<feature type="domain" description="Photolyase/cryptochrome alpha/beta" evidence="8">
    <location>
        <begin position="5"/>
        <end position="135"/>
    </location>
</feature>
<protein>
    <submittedName>
        <fullName evidence="9">Deoxyribodipyrimidine photo-lyase</fullName>
    </submittedName>
</protein>
<dbReference type="InterPro" id="IPR036155">
    <property type="entry name" value="Crypto/Photolyase_N_sf"/>
</dbReference>